<proteinExistence type="predicted"/>
<dbReference type="Proteomes" id="UP001162480">
    <property type="component" value="Chromosome 28"/>
</dbReference>
<name>A0AA36BX94_OCTVU</name>
<dbReference type="EMBL" id="OX597841">
    <property type="protein sequence ID" value="CAI9742338.1"/>
    <property type="molecule type" value="Genomic_DNA"/>
</dbReference>
<dbReference type="AlphaFoldDB" id="A0AA36BX94"/>
<evidence type="ECO:0000313" key="3">
    <source>
        <dbReference type="Proteomes" id="UP001162480"/>
    </source>
</evidence>
<evidence type="ECO:0000256" key="1">
    <source>
        <dbReference type="SAM" id="Phobius"/>
    </source>
</evidence>
<organism evidence="2 3">
    <name type="scientific">Octopus vulgaris</name>
    <name type="common">Common octopus</name>
    <dbReference type="NCBI Taxonomy" id="6645"/>
    <lineage>
        <taxon>Eukaryota</taxon>
        <taxon>Metazoa</taxon>
        <taxon>Spiralia</taxon>
        <taxon>Lophotrochozoa</taxon>
        <taxon>Mollusca</taxon>
        <taxon>Cephalopoda</taxon>
        <taxon>Coleoidea</taxon>
        <taxon>Octopodiformes</taxon>
        <taxon>Octopoda</taxon>
        <taxon>Incirrata</taxon>
        <taxon>Octopodidae</taxon>
        <taxon>Octopus</taxon>
    </lineage>
</organism>
<accession>A0AA36BX94</accession>
<evidence type="ECO:0000313" key="2">
    <source>
        <dbReference type="EMBL" id="CAI9742338.1"/>
    </source>
</evidence>
<protein>
    <submittedName>
        <fullName evidence="2">Uncharacterized protein</fullName>
    </submittedName>
</protein>
<keyword evidence="1" id="KW-0812">Transmembrane</keyword>
<gene>
    <name evidence="2" type="ORF">OCTVUL_1B027887</name>
</gene>
<reference evidence="2" key="1">
    <citation type="submission" date="2023-08" db="EMBL/GenBank/DDBJ databases">
        <authorList>
            <person name="Alioto T."/>
            <person name="Alioto T."/>
            <person name="Gomez Garrido J."/>
        </authorList>
    </citation>
    <scope>NUCLEOTIDE SEQUENCE</scope>
</reference>
<sequence length="142" mass="16620">MEVVSMTPVGYVLFKVVAAFGRFFHIILRYFTQTELRYPHGITDQEFDEAYYKPLPPGYSFGYLQTNTVQRFYYRQSLQESAFYALNSQSEFFTYNEVSHVCKNYSPKNIMTVVSTNDTNESSFYRSFETADSMAIFICLKP</sequence>
<keyword evidence="1" id="KW-1133">Transmembrane helix</keyword>
<keyword evidence="1" id="KW-0472">Membrane</keyword>
<feature type="transmembrane region" description="Helical" evidence="1">
    <location>
        <begin position="12"/>
        <end position="31"/>
    </location>
</feature>
<keyword evidence="3" id="KW-1185">Reference proteome</keyword>